<dbReference type="PROSITE" id="PS50075">
    <property type="entry name" value="CARRIER"/>
    <property type="match status" value="1"/>
</dbReference>
<comment type="caution">
    <text evidence="2">The sequence shown here is derived from an EMBL/GenBank/DDBJ whole genome shotgun (WGS) entry which is preliminary data.</text>
</comment>
<proteinExistence type="predicted"/>
<dbReference type="EMBL" id="BMZS01000006">
    <property type="protein sequence ID" value="GHD52919.1"/>
    <property type="molecule type" value="Genomic_DNA"/>
</dbReference>
<dbReference type="RefSeq" id="WP_189990775.1">
    <property type="nucleotide sequence ID" value="NZ_BMZS01000006.1"/>
</dbReference>
<dbReference type="Proteomes" id="UP000630353">
    <property type="component" value="Unassembled WGS sequence"/>
</dbReference>
<organism evidence="2 3">
    <name type="scientific">Thalassobaculum fulvum</name>
    <dbReference type="NCBI Taxonomy" id="1633335"/>
    <lineage>
        <taxon>Bacteria</taxon>
        <taxon>Pseudomonadati</taxon>
        <taxon>Pseudomonadota</taxon>
        <taxon>Alphaproteobacteria</taxon>
        <taxon>Rhodospirillales</taxon>
        <taxon>Thalassobaculaceae</taxon>
        <taxon>Thalassobaculum</taxon>
    </lineage>
</organism>
<dbReference type="Pfam" id="PF00550">
    <property type="entry name" value="PP-binding"/>
    <property type="match status" value="1"/>
</dbReference>
<reference evidence="2" key="2">
    <citation type="submission" date="2020-09" db="EMBL/GenBank/DDBJ databases">
        <authorList>
            <person name="Sun Q."/>
            <person name="Kim S."/>
        </authorList>
    </citation>
    <scope>NUCLEOTIDE SEQUENCE</scope>
    <source>
        <strain evidence="2">KCTC 42651</strain>
    </source>
</reference>
<accession>A0A918XTU1</accession>
<dbReference type="Gene3D" id="1.10.1200.10">
    <property type="entry name" value="ACP-like"/>
    <property type="match status" value="1"/>
</dbReference>
<gene>
    <name evidence="2" type="ORF">GCM10017083_28890</name>
</gene>
<keyword evidence="3" id="KW-1185">Reference proteome</keyword>
<evidence type="ECO:0000313" key="3">
    <source>
        <dbReference type="Proteomes" id="UP000630353"/>
    </source>
</evidence>
<dbReference type="SUPFAM" id="SSF47336">
    <property type="entry name" value="ACP-like"/>
    <property type="match status" value="1"/>
</dbReference>
<dbReference type="InterPro" id="IPR009081">
    <property type="entry name" value="PP-bd_ACP"/>
</dbReference>
<evidence type="ECO:0000313" key="2">
    <source>
        <dbReference type="EMBL" id="GHD52919.1"/>
    </source>
</evidence>
<feature type="domain" description="Carrier" evidence="1">
    <location>
        <begin position="3"/>
        <end position="78"/>
    </location>
</feature>
<evidence type="ECO:0000259" key="1">
    <source>
        <dbReference type="PROSITE" id="PS50075"/>
    </source>
</evidence>
<protein>
    <recommendedName>
        <fullName evidence="1">Carrier domain-containing protein</fullName>
    </recommendedName>
</protein>
<dbReference type="AlphaFoldDB" id="A0A918XTU1"/>
<reference evidence="2" key="1">
    <citation type="journal article" date="2014" name="Int. J. Syst. Evol. Microbiol.">
        <title>Complete genome sequence of Corynebacterium casei LMG S-19264T (=DSM 44701T), isolated from a smear-ripened cheese.</title>
        <authorList>
            <consortium name="US DOE Joint Genome Institute (JGI-PGF)"/>
            <person name="Walter F."/>
            <person name="Albersmeier A."/>
            <person name="Kalinowski J."/>
            <person name="Ruckert C."/>
        </authorList>
    </citation>
    <scope>NUCLEOTIDE SEQUENCE</scope>
    <source>
        <strain evidence="2">KCTC 42651</strain>
    </source>
</reference>
<sequence>MSAERFETVCAVVAETLDVDRAEIDADTCSATLPLWDSLAHLMIINAVEKRFDIVLPRRDAYTVRNVGELAGLVDRQLATGA</sequence>
<name>A0A918XTU1_9PROT</name>
<dbReference type="InterPro" id="IPR036736">
    <property type="entry name" value="ACP-like_sf"/>
</dbReference>